<dbReference type="SUPFAM" id="SSF53597">
    <property type="entry name" value="Dihydrofolate reductase-like"/>
    <property type="match status" value="1"/>
</dbReference>
<dbReference type="Pfam" id="PF01872">
    <property type="entry name" value="RibD_C"/>
    <property type="match status" value="1"/>
</dbReference>
<organism evidence="5 6">
    <name type="scientific">Nocardioides terrae</name>
    <dbReference type="NCBI Taxonomy" id="574651"/>
    <lineage>
        <taxon>Bacteria</taxon>
        <taxon>Bacillati</taxon>
        <taxon>Actinomycetota</taxon>
        <taxon>Actinomycetes</taxon>
        <taxon>Propionibacteriales</taxon>
        <taxon>Nocardioidaceae</taxon>
        <taxon>Nocardioides</taxon>
    </lineage>
</organism>
<keyword evidence="6" id="KW-1185">Reference proteome</keyword>
<dbReference type="RefSeq" id="WP_091120193.1">
    <property type="nucleotide sequence ID" value="NZ_FOLB01000002.1"/>
</dbReference>
<evidence type="ECO:0000256" key="3">
    <source>
        <dbReference type="ARBA" id="ARBA00023002"/>
    </source>
</evidence>
<dbReference type="Gene3D" id="3.40.430.10">
    <property type="entry name" value="Dihydrofolate Reductase, subunit A"/>
    <property type="match status" value="2"/>
</dbReference>
<evidence type="ECO:0000313" key="5">
    <source>
        <dbReference type="EMBL" id="SFB86923.1"/>
    </source>
</evidence>
<comment type="pathway">
    <text evidence="1">Cofactor biosynthesis; riboflavin biosynthesis.</text>
</comment>
<dbReference type="STRING" id="574651.SAMN04487968_10293"/>
<dbReference type="GO" id="GO:0009231">
    <property type="term" value="P:riboflavin biosynthetic process"/>
    <property type="evidence" value="ECO:0007669"/>
    <property type="project" value="InterPro"/>
</dbReference>
<keyword evidence="3" id="KW-0560">Oxidoreductase</keyword>
<dbReference type="OrthoDB" id="5243299at2"/>
<accession>A0A1I1EPW2</accession>
<dbReference type="EMBL" id="FOLB01000002">
    <property type="protein sequence ID" value="SFB86923.1"/>
    <property type="molecule type" value="Genomic_DNA"/>
</dbReference>
<feature type="domain" description="Bacterial bifunctional deaminase-reductase C-terminal" evidence="4">
    <location>
        <begin position="20"/>
        <end position="176"/>
    </location>
</feature>
<name>A0A1I1EPW2_9ACTN</name>
<evidence type="ECO:0000256" key="1">
    <source>
        <dbReference type="ARBA" id="ARBA00005104"/>
    </source>
</evidence>
<dbReference type="GO" id="GO:0008703">
    <property type="term" value="F:5-amino-6-(5-phosphoribosylamino)uracil reductase activity"/>
    <property type="evidence" value="ECO:0007669"/>
    <property type="project" value="InterPro"/>
</dbReference>
<proteinExistence type="predicted"/>
<dbReference type="AlphaFoldDB" id="A0A1I1EPW2"/>
<dbReference type="InterPro" id="IPR050765">
    <property type="entry name" value="Riboflavin_Biosynth_HTPR"/>
</dbReference>
<evidence type="ECO:0000313" key="6">
    <source>
        <dbReference type="Proteomes" id="UP000198832"/>
    </source>
</evidence>
<gene>
    <name evidence="5" type="ORF">SAMN04487968_10293</name>
</gene>
<sequence length="198" mass="20346">MRTLIGDGSVDELYAWPDGPWLRVNMISSADGAAQGADGLTGSINNEADKVVFDRLRSTADALLVGAGTARAEGYGPVPQPMIVVGRSLPPTLEGAPGVRLVSGGNEQALRELVHGLYAEGLDHVICEGGPTLLAGLLRAGVVEELCTTVAPLLVGGGGKRIVDGPLVAGGVPLTLSSLVEADGTLLARWRVVRHLAD</sequence>
<protein>
    <submittedName>
        <fullName evidence="5">Pyrimidine reductase, riboflavin biosynthesis</fullName>
    </submittedName>
</protein>
<dbReference type="InterPro" id="IPR002734">
    <property type="entry name" value="RibDG_C"/>
</dbReference>
<evidence type="ECO:0000259" key="4">
    <source>
        <dbReference type="Pfam" id="PF01872"/>
    </source>
</evidence>
<reference evidence="5 6" key="1">
    <citation type="submission" date="2016-10" db="EMBL/GenBank/DDBJ databases">
        <authorList>
            <person name="de Groot N.N."/>
        </authorList>
    </citation>
    <scope>NUCLEOTIDE SEQUENCE [LARGE SCALE GENOMIC DNA]</scope>
    <source>
        <strain evidence="5 6">CGMCC 1.7056</strain>
    </source>
</reference>
<keyword evidence="2" id="KW-0521">NADP</keyword>
<dbReference type="InterPro" id="IPR024072">
    <property type="entry name" value="DHFR-like_dom_sf"/>
</dbReference>
<dbReference type="Proteomes" id="UP000198832">
    <property type="component" value="Unassembled WGS sequence"/>
</dbReference>
<evidence type="ECO:0000256" key="2">
    <source>
        <dbReference type="ARBA" id="ARBA00022857"/>
    </source>
</evidence>
<dbReference type="PANTHER" id="PTHR38011:SF7">
    <property type="entry name" value="2,5-DIAMINO-6-RIBOSYLAMINO-4(3H)-PYRIMIDINONE 5'-PHOSPHATE REDUCTASE"/>
    <property type="match status" value="1"/>
</dbReference>
<dbReference type="PANTHER" id="PTHR38011">
    <property type="entry name" value="DIHYDROFOLATE REDUCTASE FAMILY PROTEIN (AFU_ORTHOLOGUE AFUA_8G06820)"/>
    <property type="match status" value="1"/>
</dbReference>